<feature type="domain" description="CBS" evidence="3">
    <location>
        <begin position="16"/>
        <end position="75"/>
    </location>
</feature>
<dbReference type="SUPFAM" id="SSF54631">
    <property type="entry name" value="CBS-domain pair"/>
    <property type="match status" value="1"/>
</dbReference>
<gene>
    <name evidence="4" type="ORF">DY262_06590</name>
</gene>
<dbReference type="PANTHER" id="PTHR43080:SF2">
    <property type="entry name" value="CBS DOMAIN-CONTAINING PROTEIN"/>
    <property type="match status" value="1"/>
</dbReference>
<dbReference type="SMART" id="SM00116">
    <property type="entry name" value="CBS"/>
    <property type="match status" value="2"/>
</dbReference>
<dbReference type="AlphaFoldDB" id="A0A372EL34"/>
<dbReference type="Pfam" id="PF00571">
    <property type="entry name" value="CBS"/>
    <property type="match status" value="2"/>
</dbReference>
<evidence type="ECO:0000256" key="2">
    <source>
        <dbReference type="PROSITE-ProRule" id="PRU00703"/>
    </source>
</evidence>
<evidence type="ECO:0000256" key="1">
    <source>
        <dbReference type="ARBA" id="ARBA00023122"/>
    </source>
</evidence>
<dbReference type="PROSITE" id="PS51371">
    <property type="entry name" value="CBS"/>
    <property type="match status" value="2"/>
</dbReference>
<protein>
    <submittedName>
        <fullName evidence="4">CBS domain-containing protein</fullName>
    </submittedName>
</protein>
<evidence type="ECO:0000313" key="5">
    <source>
        <dbReference type="Proteomes" id="UP000261931"/>
    </source>
</evidence>
<dbReference type="Gene3D" id="3.10.580.10">
    <property type="entry name" value="CBS-domain"/>
    <property type="match status" value="1"/>
</dbReference>
<dbReference type="EMBL" id="QVLS01000003">
    <property type="protein sequence ID" value="RFP80110.1"/>
    <property type="molecule type" value="Genomic_DNA"/>
</dbReference>
<keyword evidence="1 2" id="KW-0129">CBS domain</keyword>
<comment type="caution">
    <text evidence="4">The sequence shown here is derived from an EMBL/GenBank/DDBJ whole genome shotgun (WGS) entry which is preliminary data.</text>
</comment>
<dbReference type="PANTHER" id="PTHR43080">
    <property type="entry name" value="CBS DOMAIN-CONTAINING PROTEIN CBSX3, MITOCHONDRIAL"/>
    <property type="match status" value="1"/>
</dbReference>
<dbReference type="Proteomes" id="UP000261931">
    <property type="component" value="Unassembled WGS sequence"/>
</dbReference>
<name>A0A372EL34_9BURK</name>
<accession>A0A372EL34</accession>
<organism evidence="4 5">
    <name type="scientific">Hydrogenophaga borbori</name>
    <dbReference type="NCBI Taxonomy" id="2294117"/>
    <lineage>
        <taxon>Bacteria</taxon>
        <taxon>Pseudomonadati</taxon>
        <taxon>Pseudomonadota</taxon>
        <taxon>Betaproteobacteria</taxon>
        <taxon>Burkholderiales</taxon>
        <taxon>Comamonadaceae</taxon>
        <taxon>Hydrogenophaga</taxon>
    </lineage>
</organism>
<proteinExistence type="predicted"/>
<dbReference type="InterPro" id="IPR046342">
    <property type="entry name" value="CBS_dom_sf"/>
</dbReference>
<evidence type="ECO:0000313" key="4">
    <source>
        <dbReference type="EMBL" id="RFP80110.1"/>
    </source>
</evidence>
<dbReference type="InterPro" id="IPR000644">
    <property type="entry name" value="CBS_dom"/>
</dbReference>
<keyword evidence="5" id="KW-1185">Reference proteome</keyword>
<evidence type="ECO:0000259" key="3">
    <source>
        <dbReference type="PROSITE" id="PS51371"/>
    </source>
</evidence>
<sequence>MGPRPLGATMKIAHICRRAPVTIPANASVREAARAMQAERVGALGLTDPFEPGRIVGVVTDRDLVLQVLAGERPVDGQVVAGVCSSDLHGVSAQASVHEAVEAMRRHGVRRLLVIGDDGQAVVGVLSMDDVLGVLADELAALAGTLRSGLAREGEPRGEARASH</sequence>
<reference evidence="4 5" key="1">
    <citation type="submission" date="2018-08" db="EMBL/GenBank/DDBJ databases">
        <title>Hydrogenophaga sp. LA-38 isolated from sludge.</title>
        <authorList>
            <person name="Im W.-T."/>
        </authorList>
    </citation>
    <scope>NUCLEOTIDE SEQUENCE [LARGE SCALE GENOMIC DNA]</scope>
    <source>
        <strain evidence="4 5">LA-38</strain>
    </source>
</reference>
<dbReference type="InterPro" id="IPR051257">
    <property type="entry name" value="Diverse_CBS-Domain"/>
</dbReference>
<feature type="domain" description="CBS" evidence="3">
    <location>
        <begin position="84"/>
        <end position="142"/>
    </location>
</feature>